<gene>
    <name evidence="1" type="ORF">K3G42_014618</name>
</gene>
<protein>
    <submittedName>
        <fullName evidence="1">Uncharacterized protein</fullName>
    </submittedName>
</protein>
<name>A0ACB8FXT3_9SAUR</name>
<dbReference type="EMBL" id="CM037626">
    <property type="protein sequence ID" value="KAH8012126.1"/>
    <property type="molecule type" value="Genomic_DNA"/>
</dbReference>
<sequence length="94" mass="10022">MGKAAASSSSCSGSTRGLVSLLSAVPCLACKQPPPSRAAMSLSAASSEGPLPVAGPGSDTYKGWLFKWTNYLKGYQRRWFVLSNGLLSYYSWRP</sequence>
<dbReference type="Proteomes" id="UP000827872">
    <property type="component" value="Linkage Group LG13"/>
</dbReference>
<evidence type="ECO:0000313" key="1">
    <source>
        <dbReference type="EMBL" id="KAH8012126.1"/>
    </source>
</evidence>
<reference evidence="1" key="1">
    <citation type="submission" date="2021-08" db="EMBL/GenBank/DDBJ databases">
        <title>The first chromosome-level gecko genome reveals the dynamic sex chromosomes of Neotropical dwarf geckos (Sphaerodactylidae: Sphaerodactylus).</title>
        <authorList>
            <person name="Pinto B.J."/>
            <person name="Keating S.E."/>
            <person name="Gamble T."/>
        </authorList>
    </citation>
    <scope>NUCLEOTIDE SEQUENCE</scope>
    <source>
        <strain evidence="1">TG3544</strain>
    </source>
</reference>
<comment type="caution">
    <text evidence="1">The sequence shown here is derived from an EMBL/GenBank/DDBJ whole genome shotgun (WGS) entry which is preliminary data.</text>
</comment>
<evidence type="ECO:0000313" key="2">
    <source>
        <dbReference type="Proteomes" id="UP000827872"/>
    </source>
</evidence>
<keyword evidence="2" id="KW-1185">Reference proteome</keyword>
<organism evidence="1 2">
    <name type="scientific">Sphaerodactylus townsendi</name>
    <dbReference type="NCBI Taxonomy" id="933632"/>
    <lineage>
        <taxon>Eukaryota</taxon>
        <taxon>Metazoa</taxon>
        <taxon>Chordata</taxon>
        <taxon>Craniata</taxon>
        <taxon>Vertebrata</taxon>
        <taxon>Euteleostomi</taxon>
        <taxon>Lepidosauria</taxon>
        <taxon>Squamata</taxon>
        <taxon>Bifurcata</taxon>
        <taxon>Gekkota</taxon>
        <taxon>Sphaerodactylidae</taxon>
        <taxon>Sphaerodactylus</taxon>
    </lineage>
</organism>
<accession>A0ACB8FXT3</accession>
<proteinExistence type="predicted"/>